<keyword evidence="1" id="KW-0472">Membrane</keyword>
<gene>
    <name evidence="2" type="ORF">MM415A01206_0014</name>
</gene>
<evidence type="ECO:0000313" key="2">
    <source>
        <dbReference type="EMBL" id="QJA77838.1"/>
    </source>
</evidence>
<protein>
    <submittedName>
        <fullName evidence="2">Uncharacterized protein</fullName>
    </submittedName>
</protein>
<dbReference type="AlphaFoldDB" id="A0A6M3K7V3"/>
<proteinExistence type="predicted"/>
<feature type="transmembrane region" description="Helical" evidence="1">
    <location>
        <begin position="33"/>
        <end position="54"/>
    </location>
</feature>
<evidence type="ECO:0000256" key="1">
    <source>
        <dbReference type="SAM" id="Phobius"/>
    </source>
</evidence>
<reference evidence="2" key="1">
    <citation type="submission" date="2020-03" db="EMBL/GenBank/DDBJ databases">
        <title>The deep terrestrial virosphere.</title>
        <authorList>
            <person name="Holmfeldt K."/>
            <person name="Nilsson E."/>
            <person name="Simone D."/>
            <person name="Lopez-Fernandez M."/>
            <person name="Wu X."/>
            <person name="de Brujin I."/>
            <person name="Lundin D."/>
            <person name="Andersson A."/>
            <person name="Bertilsson S."/>
            <person name="Dopson M."/>
        </authorList>
    </citation>
    <scope>NUCLEOTIDE SEQUENCE</scope>
    <source>
        <strain evidence="2">MM415A01206</strain>
    </source>
</reference>
<organism evidence="2">
    <name type="scientific">viral metagenome</name>
    <dbReference type="NCBI Taxonomy" id="1070528"/>
    <lineage>
        <taxon>unclassified sequences</taxon>
        <taxon>metagenomes</taxon>
        <taxon>organismal metagenomes</taxon>
    </lineage>
</organism>
<accession>A0A6M3K7V3</accession>
<keyword evidence="1" id="KW-1133">Transmembrane helix</keyword>
<sequence length="102" mass="11559">METCGVEHGKLCEKVRDLDNVWAHLKDKLPIYVFKYAAVICFCGFSALAGWIGYVQGVSAAERKEIVMEYRNKNDKLVDAINSLKIEIVSLRTTLDFWGTSK</sequence>
<keyword evidence="1" id="KW-0812">Transmembrane</keyword>
<dbReference type="EMBL" id="MT142305">
    <property type="protein sequence ID" value="QJA77838.1"/>
    <property type="molecule type" value="Genomic_DNA"/>
</dbReference>
<name>A0A6M3K7V3_9ZZZZ</name>